<dbReference type="RefSeq" id="WP_068823102.1">
    <property type="nucleotide sequence ID" value="NZ_LWHJ01000029.1"/>
</dbReference>
<dbReference type="OrthoDB" id="2530052at2"/>
<evidence type="ECO:0000256" key="1">
    <source>
        <dbReference type="ARBA" id="ARBA00022801"/>
    </source>
</evidence>
<proteinExistence type="predicted"/>
<dbReference type="GO" id="GO:0005829">
    <property type="term" value="C:cytosol"/>
    <property type="evidence" value="ECO:0007669"/>
    <property type="project" value="TreeGrafter"/>
</dbReference>
<dbReference type="InterPro" id="IPR001910">
    <property type="entry name" value="Inosine/uridine_hydrolase_dom"/>
</dbReference>
<evidence type="ECO:0000313" key="4">
    <source>
        <dbReference type="EMBL" id="OAQ38950.1"/>
    </source>
</evidence>
<sequence length="315" mass="35839">MRKVIIFLSLICLIINSGIAYGQKQKVWLDADTGNETDDVYAIVRLLNDTSINLVGLSSAHFNNADLVAFDKWNQYPTKNINTVKISQQLNEEILALSDKLNITHPIGADRQIGRAWGGTNYRSSDAAKQIISAVKSLSPNEKLHIISLGALTNIASAVAMDSSITKHIECYLLGARYDAKNKYWDKNEFNIRNDLNAFDYLLNQKSIQLIVMPITTAEPFKFERDSLYAVFDSDNPVLKYLKQRWLDTNPDDKVRTLWDVALVEAYLNPSFATIKKVKTPLENTPRSISVYTKFDNRKMKESYYQSIQKLKESK</sequence>
<reference evidence="4 5" key="1">
    <citation type="submission" date="2016-04" db="EMBL/GenBank/DDBJ databases">
        <authorList>
            <person name="Evans L.H."/>
            <person name="Alamgir A."/>
            <person name="Owens N."/>
            <person name="Weber N.D."/>
            <person name="Virtaneva K."/>
            <person name="Barbian K."/>
            <person name="Babar A."/>
            <person name="Rosenke K."/>
        </authorList>
    </citation>
    <scope>NUCLEOTIDE SEQUENCE [LARGE SCALE GENOMIC DNA]</scope>
    <source>
        <strain evidence="4 5">CCM 8644</strain>
    </source>
</reference>
<dbReference type="Pfam" id="PF01156">
    <property type="entry name" value="IU_nuc_hydro"/>
    <property type="match status" value="1"/>
</dbReference>
<dbReference type="GO" id="GO:0008477">
    <property type="term" value="F:purine nucleosidase activity"/>
    <property type="evidence" value="ECO:0007669"/>
    <property type="project" value="TreeGrafter"/>
</dbReference>
<dbReference type="PANTHER" id="PTHR12304">
    <property type="entry name" value="INOSINE-URIDINE PREFERRING NUCLEOSIDE HYDROLASE"/>
    <property type="match status" value="1"/>
</dbReference>
<accession>A0A179DE24</accession>
<name>A0A179DE24_9SPHI</name>
<evidence type="ECO:0000256" key="2">
    <source>
        <dbReference type="ARBA" id="ARBA00023295"/>
    </source>
</evidence>
<dbReference type="InterPro" id="IPR036452">
    <property type="entry name" value="Ribo_hydro-like"/>
</dbReference>
<keyword evidence="2" id="KW-0326">Glycosidase</keyword>
<dbReference type="AlphaFoldDB" id="A0A179DE24"/>
<keyword evidence="5" id="KW-1185">Reference proteome</keyword>
<dbReference type="Proteomes" id="UP000078459">
    <property type="component" value="Unassembled WGS sequence"/>
</dbReference>
<comment type="caution">
    <text evidence="4">The sequence shown here is derived from an EMBL/GenBank/DDBJ whole genome shotgun (WGS) entry which is preliminary data.</text>
</comment>
<evidence type="ECO:0000313" key="5">
    <source>
        <dbReference type="Proteomes" id="UP000078459"/>
    </source>
</evidence>
<dbReference type="SUPFAM" id="SSF53590">
    <property type="entry name" value="Nucleoside hydrolase"/>
    <property type="match status" value="1"/>
</dbReference>
<organism evidence="4 5">
    <name type="scientific">Pedobacter psychrophilus</name>
    <dbReference type="NCBI Taxonomy" id="1826909"/>
    <lineage>
        <taxon>Bacteria</taxon>
        <taxon>Pseudomonadati</taxon>
        <taxon>Bacteroidota</taxon>
        <taxon>Sphingobacteriia</taxon>
        <taxon>Sphingobacteriales</taxon>
        <taxon>Sphingobacteriaceae</taxon>
        <taxon>Pedobacter</taxon>
    </lineage>
</organism>
<feature type="domain" description="Inosine/uridine-preferring nucleoside hydrolase" evidence="3">
    <location>
        <begin position="27"/>
        <end position="279"/>
    </location>
</feature>
<reference evidence="4 5" key="2">
    <citation type="submission" date="2016-06" db="EMBL/GenBank/DDBJ databases">
        <title>Pedobacter psychrophilus sp. nov., isolated from Antarctic fragmentary rock.</title>
        <authorList>
            <person name="Svec P."/>
        </authorList>
    </citation>
    <scope>NUCLEOTIDE SEQUENCE [LARGE SCALE GENOMIC DNA]</scope>
    <source>
        <strain evidence="4 5">CCM 8644</strain>
    </source>
</reference>
<dbReference type="PANTHER" id="PTHR12304:SF4">
    <property type="entry name" value="URIDINE NUCLEOSIDASE"/>
    <property type="match status" value="1"/>
</dbReference>
<gene>
    <name evidence="4" type="ORF">A5893_13005</name>
</gene>
<protein>
    <submittedName>
        <fullName evidence="4">Nucleoside hydrolase</fullName>
    </submittedName>
</protein>
<keyword evidence="1 4" id="KW-0378">Hydrolase</keyword>
<dbReference type="Gene3D" id="3.90.245.10">
    <property type="entry name" value="Ribonucleoside hydrolase-like"/>
    <property type="match status" value="1"/>
</dbReference>
<dbReference type="GO" id="GO:0006152">
    <property type="term" value="P:purine nucleoside catabolic process"/>
    <property type="evidence" value="ECO:0007669"/>
    <property type="project" value="TreeGrafter"/>
</dbReference>
<dbReference type="InterPro" id="IPR023186">
    <property type="entry name" value="IUNH"/>
</dbReference>
<dbReference type="EMBL" id="LWHJ01000029">
    <property type="protein sequence ID" value="OAQ38950.1"/>
    <property type="molecule type" value="Genomic_DNA"/>
</dbReference>
<evidence type="ECO:0000259" key="3">
    <source>
        <dbReference type="Pfam" id="PF01156"/>
    </source>
</evidence>
<dbReference type="STRING" id="1826909.A5893_13005"/>